<comment type="caution">
    <text evidence="4">The sequence shown here is derived from an EMBL/GenBank/DDBJ whole genome shotgun (WGS) entry which is preliminary data.</text>
</comment>
<feature type="region of interest" description="Disordered" evidence="2">
    <location>
        <begin position="311"/>
        <end position="379"/>
    </location>
</feature>
<evidence type="ECO:0000313" key="5">
    <source>
        <dbReference type="Proteomes" id="UP000193642"/>
    </source>
</evidence>
<dbReference type="InterPro" id="IPR000719">
    <property type="entry name" value="Prot_kinase_dom"/>
</dbReference>
<dbReference type="PANTHER" id="PTHR11909">
    <property type="entry name" value="CASEIN KINASE-RELATED"/>
    <property type="match status" value="1"/>
</dbReference>
<dbReference type="EC" id="2.7.11.1" evidence="1"/>
<dbReference type="Gene3D" id="1.10.510.10">
    <property type="entry name" value="Transferase(Phosphotransferase) domain 1"/>
    <property type="match status" value="1"/>
</dbReference>
<protein>
    <recommendedName>
        <fullName evidence="1">non-specific serine/threonine protein kinase</fullName>
        <ecNumber evidence="1">2.7.11.1</ecNumber>
    </recommendedName>
</protein>
<feature type="compositionally biased region" description="Low complexity" evidence="2">
    <location>
        <begin position="348"/>
        <end position="360"/>
    </location>
</feature>
<keyword evidence="4" id="KW-0418">Kinase</keyword>
<feature type="region of interest" description="Disordered" evidence="2">
    <location>
        <begin position="392"/>
        <end position="442"/>
    </location>
</feature>
<dbReference type="AlphaFoldDB" id="A0A1Y1ZZH7"/>
<feature type="compositionally biased region" description="Polar residues" evidence="2">
    <location>
        <begin position="322"/>
        <end position="337"/>
    </location>
</feature>
<dbReference type="Pfam" id="PF00069">
    <property type="entry name" value="Pkinase"/>
    <property type="match status" value="1"/>
</dbReference>
<dbReference type="GO" id="GO:0004674">
    <property type="term" value="F:protein serine/threonine kinase activity"/>
    <property type="evidence" value="ECO:0007669"/>
    <property type="project" value="UniProtKB-EC"/>
</dbReference>
<dbReference type="GO" id="GO:0005524">
    <property type="term" value="F:ATP binding"/>
    <property type="evidence" value="ECO:0007669"/>
    <property type="project" value="InterPro"/>
</dbReference>
<evidence type="ECO:0000256" key="2">
    <source>
        <dbReference type="SAM" id="MobiDB-lite"/>
    </source>
</evidence>
<feature type="compositionally biased region" description="Low complexity" evidence="2">
    <location>
        <begin position="408"/>
        <end position="422"/>
    </location>
</feature>
<gene>
    <name evidence="4" type="ORF">BCR33DRAFT_863938</name>
</gene>
<dbReference type="FunFam" id="1.10.510.10:FF:000596">
    <property type="entry name" value="CK1 family protein kinase"/>
    <property type="match status" value="1"/>
</dbReference>
<name>A0A1Y1ZZH7_9FUNG</name>
<dbReference type="InterPro" id="IPR008271">
    <property type="entry name" value="Ser/Thr_kinase_AS"/>
</dbReference>
<dbReference type="PROSITE" id="PS50011">
    <property type="entry name" value="PROTEIN_KINASE_DOM"/>
    <property type="match status" value="1"/>
</dbReference>
<dbReference type="EMBL" id="MCGO01000310">
    <property type="protein sequence ID" value="ORY15659.1"/>
    <property type="molecule type" value="Genomic_DNA"/>
</dbReference>
<reference evidence="4 5" key="1">
    <citation type="submission" date="2016-07" db="EMBL/GenBank/DDBJ databases">
        <title>Pervasive Adenine N6-methylation of Active Genes in Fungi.</title>
        <authorList>
            <consortium name="DOE Joint Genome Institute"/>
            <person name="Mondo S.J."/>
            <person name="Dannebaum R.O."/>
            <person name="Kuo R.C."/>
            <person name="Labutti K."/>
            <person name="Haridas S."/>
            <person name="Kuo A."/>
            <person name="Salamov A."/>
            <person name="Ahrendt S.R."/>
            <person name="Lipzen A."/>
            <person name="Sullivan W."/>
            <person name="Andreopoulos W.B."/>
            <person name="Clum A."/>
            <person name="Lindquist E."/>
            <person name="Daum C."/>
            <person name="Ramamoorthy G.K."/>
            <person name="Gryganskyi A."/>
            <person name="Culley D."/>
            <person name="Magnuson J.K."/>
            <person name="James T.Y."/>
            <person name="O'Malley M.A."/>
            <person name="Stajich J.E."/>
            <person name="Spatafora J.W."/>
            <person name="Visel A."/>
            <person name="Grigoriev I.V."/>
        </authorList>
    </citation>
    <scope>NUCLEOTIDE SEQUENCE [LARGE SCALE GENOMIC DNA]</scope>
    <source>
        <strain evidence="4 5">JEL800</strain>
    </source>
</reference>
<sequence length="442" mass="50181">MSASPRRRTSDDLRVANKYRIGRKLGSGSFGEIYHGWNQHQHGPGTRNQTRTNKVEASATGIEARVYKGLSGGVGVPNMYHFNIEGEYYCMVIDLLGPSLEDLFNFCGRKFSIKTVLLLANQMISRIEYMHTKNFLHRDIKPDNFLMGLGRTAHLVHVIDFGLAKKYRDSRTHLHIPYKENKSLTGTARYASINTHLGVEQSRRDDLESIGYLLMYFCRGSLPWQGLKAATKKQKYDRIRDKKLSTSPATLCAGFPREFEVYLNYVRGLRFDDKPDYAFLKKLFSDLYMSSGYAEEGETFDWVVRKVGMSNGDSTPMEDSPMPQTAQSQIPLTTGAPTPNRVVPPQPQVFYPSQQQQQQPLSRNSTTIREYNGNGNEGYVEDLVNSRTSLANGLGSQNFQVPPPPQPVQQIQQQQQQQQQPQRRMSARLVEAQAARGYAKQY</sequence>
<evidence type="ECO:0000259" key="3">
    <source>
        <dbReference type="PROSITE" id="PS50011"/>
    </source>
</evidence>
<organism evidence="4 5">
    <name type="scientific">Rhizoclosmatium globosum</name>
    <dbReference type="NCBI Taxonomy" id="329046"/>
    <lineage>
        <taxon>Eukaryota</taxon>
        <taxon>Fungi</taxon>
        <taxon>Fungi incertae sedis</taxon>
        <taxon>Chytridiomycota</taxon>
        <taxon>Chytridiomycota incertae sedis</taxon>
        <taxon>Chytridiomycetes</taxon>
        <taxon>Chytridiales</taxon>
        <taxon>Chytriomycetaceae</taxon>
        <taxon>Rhizoclosmatium</taxon>
    </lineage>
</organism>
<dbReference type="STRING" id="329046.A0A1Y1ZZH7"/>
<dbReference type="Proteomes" id="UP000193642">
    <property type="component" value="Unassembled WGS sequence"/>
</dbReference>
<dbReference type="SUPFAM" id="SSF56112">
    <property type="entry name" value="Protein kinase-like (PK-like)"/>
    <property type="match status" value="1"/>
</dbReference>
<accession>A0A1Y1ZZH7</accession>
<dbReference type="InterPro" id="IPR011009">
    <property type="entry name" value="Kinase-like_dom_sf"/>
</dbReference>
<dbReference type="InterPro" id="IPR050235">
    <property type="entry name" value="CK1_Ser-Thr_kinase"/>
</dbReference>
<dbReference type="OrthoDB" id="5800476at2759"/>
<dbReference type="SMART" id="SM00220">
    <property type="entry name" value="S_TKc"/>
    <property type="match status" value="1"/>
</dbReference>
<evidence type="ECO:0000256" key="1">
    <source>
        <dbReference type="ARBA" id="ARBA00012513"/>
    </source>
</evidence>
<evidence type="ECO:0000313" key="4">
    <source>
        <dbReference type="EMBL" id="ORY15659.1"/>
    </source>
</evidence>
<keyword evidence="4" id="KW-0808">Transferase</keyword>
<proteinExistence type="predicted"/>
<keyword evidence="5" id="KW-1185">Reference proteome</keyword>
<dbReference type="PROSITE" id="PS00108">
    <property type="entry name" value="PROTEIN_KINASE_ST"/>
    <property type="match status" value="1"/>
</dbReference>
<feature type="domain" description="Protein kinase" evidence="3">
    <location>
        <begin position="19"/>
        <end position="289"/>
    </location>
</feature>